<keyword evidence="7 9" id="KW-0503">Monooxygenase</keyword>
<evidence type="ECO:0000256" key="7">
    <source>
        <dbReference type="ARBA" id="ARBA00023033"/>
    </source>
</evidence>
<dbReference type="Proteomes" id="UP000320876">
    <property type="component" value="Unassembled WGS sequence"/>
</dbReference>
<dbReference type="EMBL" id="VFML01000001">
    <property type="protein sequence ID" value="TQJ01666.1"/>
    <property type="molecule type" value="Genomic_DNA"/>
</dbReference>
<keyword evidence="3 9" id="KW-0349">Heme</keyword>
<dbReference type="GO" id="GO:0016705">
    <property type="term" value="F:oxidoreductase activity, acting on paired donors, with incorporation or reduction of molecular oxygen"/>
    <property type="evidence" value="ECO:0007669"/>
    <property type="project" value="InterPro"/>
</dbReference>
<dbReference type="CDD" id="cd11029">
    <property type="entry name" value="CYP107-like"/>
    <property type="match status" value="1"/>
</dbReference>
<protein>
    <submittedName>
        <fullName evidence="10">Cytochrome P450</fullName>
    </submittedName>
</protein>
<evidence type="ECO:0000256" key="5">
    <source>
        <dbReference type="ARBA" id="ARBA00023002"/>
    </source>
</evidence>
<dbReference type="AlphaFoldDB" id="A0A542DF35"/>
<dbReference type="GO" id="GO:0020037">
    <property type="term" value="F:heme binding"/>
    <property type="evidence" value="ECO:0007669"/>
    <property type="project" value="InterPro"/>
</dbReference>
<dbReference type="Gene3D" id="1.10.630.10">
    <property type="entry name" value="Cytochrome P450"/>
    <property type="match status" value="1"/>
</dbReference>
<evidence type="ECO:0000256" key="2">
    <source>
        <dbReference type="ARBA" id="ARBA00010617"/>
    </source>
</evidence>
<dbReference type="OrthoDB" id="5500002at2"/>
<dbReference type="InterPro" id="IPR001128">
    <property type="entry name" value="Cyt_P450"/>
</dbReference>
<dbReference type="PRINTS" id="PR00359">
    <property type="entry name" value="BP450"/>
</dbReference>
<comment type="caution">
    <text evidence="10">The sequence shown here is derived from an EMBL/GenBank/DDBJ whole genome shotgun (WGS) entry which is preliminary data.</text>
</comment>
<evidence type="ECO:0000256" key="8">
    <source>
        <dbReference type="ARBA" id="ARBA00055433"/>
    </source>
</evidence>
<keyword evidence="6 9" id="KW-0408">Iron</keyword>
<name>A0A542DF35_AMYCI</name>
<evidence type="ECO:0000256" key="6">
    <source>
        <dbReference type="ARBA" id="ARBA00023004"/>
    </source>
</evidence>
<gene>
    <name evidence="10" type="ORF">FB471_1369</name>
</gene>
<evidence type="ECO:0000313" key="11">
    <source>
        <dbReference type="Proteomes" id="UP000320876"/>
    </source>
</evidence>
<organism evidence="10 11">
    <name type="scientific">Amycolatopsis cihanbeyliensis</name>
    <dbReference type="NCBI Taxonomy" id="1128664"/>
    <lineage>
        <taxon>Bacteria</taxon>
        <taxon>Bacillati</taxon>
        <taxon>Actinomycetota</taxon>
        <taxon>Actinomycetes</taxon>
        <taxon>Pseudonocardiales</taxon>
        <taxon>Pseudonocardiaceae</taxon>
        <taxon>Amycolatopsis</taxon>
    </lineage>
</organism>
<dbReference type="FunFam" id="1.10.630.10:FF:000018">
    <property type="entry name" value="Cytochrome P450 monooxygenase"/>
    <property type="match status" value="1"/>
</dbReference>
<comment type="pathway">
    <text evidence="1">Antibiotic biosynthesis; vancomycin biosynthesis.</text>
</comment>
<evidence type="ECO:0000313" key="10">
    <source>
        <dbReference type="EMBL" id="TQJ01666.1"/>
    </source>
</evidence>
<keyword evidence="11" id="KW-1185">Reference proteome</keyword>
<reference evidence="10 11" key="1">
    <citation type="submission" date="2019-06" db="EMBL/GenBank/DDBJ databases">
        <title>Sequencing the genomes of 1000 actinobacteria strains.</title>
        <authorList>
            <person name="Klenk H.-P."/>
        </authorList>
    </citation>
    <scope>NUCLEOTIDE SEQUENCE [LARGE SCALE GENOMIC DNA]</scope>
    <source>
        <strain evidence="10 11">DSM 45679</strain>
    </source>
</reference>
<dbReference type="PANTHER" id="PTHR46696:SF1">
    <property type="entry name" value="CYTOCHROME P450 YJIB-RELATED"/>
    <property type="match status" value="1"/>
</dbReference>
<dbReference type="GO" id="GO:0004497">
    <property type="term" value="F:monooxygenase activity"/>
    <property type="evidence" value="ECO:0007669"/>
    <property type="project" value="UniProtKB-KW"/>
</dbReference>
<keyword evidence="4 9" id="KW-0479">Metal-binding</keyword>
<accession>A0A542DF35</accession>
<comment type="function">
    <text evidence="8">Involved in the coupling of aromatic side chains of the heptapeptide of vancomycin.</text>
</comment>
<evidence type="ECO:0000256" key="1">
    <source>
        <dbReference type="ARBA" id="ARBA00004660"/>
    </source>
</evidence>
<dbReference type="InterPro" id="IPR036396">
    <property type="entry name" value="Cyt_P450_sf"/>
</dbReference>
<evidence type="ECO:0000256" key="9">
    <source>
        <dbReference type="RuleBase" id="RU000461"/>
    </source>
</evidence>
<evidence type="ECO:0000256" key="3">
    <source>
        <dbReference type="ARBA" id="ARBA00022617"/>
    </source>
</evidence>
<dbReference type="Pfam" id="PF00067">
    <property type="entry name" value="p450"/>
    <property type="match status" value="1"/>
</dbReference>
<dbReference type="SUPFAM" id="SSF48264">
    <property type="entry name" value="Cytochrome P450"/>
    <property type="match status" value="1"/>
</dbReference>
<keyword evidence="5 9" id="KW-0560">Oxidoreductase</keyword>
<proteinExistence type="inferred from homology"/>
<dbReference type="GO" id="GO:0005506">
    <property type="term" value="F:iron ion binding"/>
    <property type="evidence" value="ECO:0007669"/>
    <property type="project" value="InterPro"/>
</dbReference>
<dbReference type="InterPro" id="IPR002397">
    <property type="entry name" value="Cyt_P450_B"/>
</dbReference>
<dbReference type="PANTHER" id="PTHR46696">
    <property type="entry name" value="P450, PUTATIVE (EUROFUNG)-RELATED"/>
    <property type="match status" value="1"/>
</dbReference>
<sequence>MTPPPNTTTPSTVFDTAYFTNPYATFARLRQAGSVHRVLTPDGLPIWLITGDAEVRAALLDARLALNKAHAHGGYAGFSLPPTLDANLLNRDGADHARLRRLAAVAFTPRRIDGIRDRLDEVVTELADRLAERGTGDLVADYAASIPLRTMGHLLGVPANDQARFAQWTRTMLAPDHPEQVSDAVAAIHRFLLDLIADRRAQPGHDLLSGWITARDEGDRLDENELVSLTFLILWAGIENVTHLISHGTLQLLRHPEQITRLRADPGLLPVAVEELLRYAHADMMAIRRFATEDLHIHGTRIPAGDTVMLALASANRDPARHHDPDRLDLDRNPNTHLSFGLGPHYCLGAALARQQLQLAFDTLLRRFPRLTLATDITALRWRPSFRSHSLLALPVTV</sequence>
<dbReference type="PROSITE" id="PS00086">
    <property type="entry name" value="CYTOCHROME_P450"/>
    <property type="match status" value="1"/>
</dbReference>
<comment type="similarity">
    <text evidence="2 9">Belongs to the cytochrome P450 family.</text>
</comment>
<evidence type="ECO:0000256" key="4">
    <source>
        <dbReference type="ARBA" id="ARBA00022723"/>
    </source>
</evidence>
<dbReference type="InterPro" id="IPR017972">
    <property type="entry name" value="Cyt_P450_CS"/>
</dbReference>